<evidence type="ECO:0000256" key="1">
    <source>
        <dbReference type="SAM" id="MobiDB-lite"/>
    </source>
</evidence>
<protein>
    <submittedName>
        <fullName evidence="2">Uncharacterized protein</fullName>
    </submittedName>
</protein>
<sequence length="72" mass="7668">MVVTAPLASARRTALAFLRVLSMTTLPASESLDAPVRTTSSGVRSPWRPLSSRGTSSDLPTRLPQLTAEMQA</sequence>
<organism evidence="2 3">
    <name type="scientific">Phytophthora fragariae</name>
    <dbReference type="NCBI Taxonomy" id="53985"/>
    <lineage>
        <taxon>Eukaryota</taxon>
        <taxon>Sar</taxon>
        <taxon>Stramenopiles</taxon>
        <taxon>Oomycota</taxon>
        <taxon>Peronosporomycetes</taxon>
        <taxon>Peronosporales</taxon>
        <taxon>Peronosporaceae</taxon>
        <taxon>Phytophthora</taxon>
    </lineage>
</organism>
<dbReference type="Proteomes" id="UP000486351">
    <property type="component" value="Unassembled WGS sequence"/>
</dbReference>
<reference evidence="2 3" key="1">
    <citation type="submission" date="2018-09" db="EMBL/GenBank/DDBJ databases">
        <title>Genomic investigation of the strawberry pathogen Phytophthora fragariae indicates pathogenicity is determined by transcriptional variation in three key races.</title>
        <authorList>
            <person name="Adams T.M."/>
            <person name="Armitage A.D."/>
            <person name="Sobczyk M.K."/>
            <person name="Bates H.J."/>
            <person name="Dunwell J.M."/>
            <person name="Nellist C.F."/>
            <person name="Harrison R.J."/>
        </authorList>
    </citation>
    <scope>NUCLEOTIDE SEQUENCE [LARGE SCALE GENOMIC DNA]</scope>
    <source>
        <strain evidence="2 3">NOV-77</strain>
    </source>
</reference>
<name>A0A6G0S3K8_9STRA</name>
<accession>A0A6G0S3K8</accession>
<feature type="region of interest" description="Disordered" evidence="1">
    <location>
        <begin position="29"/>
        <end position="72"/>
    </location>
</feature>
<comment type="caution">
    <text evidence="2">The sequence shown here is derived from an EMBL/GenBank/DDBJ whole genome shotgun (WGS) entry which is preliminary data.</text>
</comment>
<dbReference type="EMBL" id="QXFY01000305">
    <property type="protein sequence ID" value="KAE9348570.1"/>
    <property type="molecule type" value="Genomic_DNA"/>
</dbReference>
<evidence type="ECO:0000313" key="3">
    <source>
        <dbReference type="Proteomes" id="UP000486351"/>
    </source>
</evidence>
<evidence type="ECO:0000313" key="2">
    <source>
        <dbReference type="EMBL" id="KAE9348570.1"/>
    </source>
</evidence>
<dbReference type="AlphaFoldDB" id="A0A6G0S3K8"/>
<proteinExistence type="predicted"/>
<gene>
    <name evidence="2" type="ORF">PF008_g7278</name>
</gene>